<evidence type="ECO:0000313" key="9">
    <source>
        <dbReference type="Proteomes" id="UP000262142"/>
    </source>
</evidence>
<dbReference type="EMBL" id="UNSC01000003">
    <property type="protein sequence ID" value="SZD72423.1"/>
    <property type="molecule type" value="Genomic_DNA"/>
</dbReference>
<comment type="similarity">
    <text evidence="1 5 6">Belongs to the universal ribosomal protein uL30 family.</text>
</comment>
<dbReference type="PIRSF" id="PIRSF002211">
    <property type="entry name" value="Ribosomal_L30_bac-type"/>
    <property type="match status" value="1"/>
</dbReference>
<protein>
    <recommendedName>
        <fullName evidence="5">Large ribosomal subunit protein uL30</fullName>
    </recommendedName>
</protein>
<dbReference type="GO" id="GO:0006412">
    <property type="term" value="P:translation"/>
    <property type="evidence" value="ECO:0007669"/>
    <property type="project" value="UniProtKB-UniRule"/>
</dbReference>
<dbReference type="PROSITE" id="PS00634">
    <property type="entry name" value="RIBOSOMAL_L30"/>
    <property type="match status" value="1"/>
</dbReference>
<dbReference type="GO" id="GO:0003735">
    <property type="term" value="F:structural constituent of ribosome"/>
    <property type="evidence" value="ECO:0007669"/>
    <property type="project" value="InterPro"/>
</dbReference>
<dbReference type="PANTHER" id="PTHR15892:SF2">
    <property type="entry name" value="LARGE RIBOSOMAL SUBUNIT PROTEIN UL30M"/>
    <property type="match status" value="1"/>
</dbReference>
<feature type="domain" description="Large ribosomal subunit protein uL30-like ferredoxin-like fold" evidence="7">
    <location>
        <begin position="4"/>
        <end position="54"/>
    </location>
</feature>
<dbReference type="CDD" id="cd01658">
    <property type="entry name" value="Ribosomal_L30"/>
    <property type="match status" value="1"/>
</dbReference>
<dbReference type="Proteomes" id="UP000262142">
    <property type="component" value="Unassembled WGS sequence"/>
</dbReference>
<evidence type="ECO:0000256" key="5">
    <source>
        <dbReference type="HAMAP-Rule" id="MF_01371"/>
    </source>
</evidence>
<accession>A0A383U082</accession>
<dbReference type="OrthoDB" id="9812790at2"/>
<dbReference type="Gene3D" id="3.30.1390.20">
    <property type="entry name" value="Ribosomal protein L30, ferredoxin-like fold domain"/>
    <property type="match status" value="1"/>
</dbReference>
<dbReference type="InterPro" id="IPR036919">
    <property type="entry name" value="Ribo_uL30_ferredoxin-like_sf"/>
</dbReference>
<keyword evidence="4 5" id="KW-0687">Ribonucleoprotein</keyword>
<dbReference type="AlphaFoldDB" id="A0A383U082"/>
<dbReference type="NCBIfam" id="TIGR01308">
    <property type="entry name" value="rpmD_bact"/>
    <property type="match status" value="1"/>
</dbReference>
<evidence type="ECO:0000256" key="1">
    <source>
        <dbReference type="ARBA" id="ARBA00007594"/>
    </source>
</evidence>
<evidence type="ECO:0000256" key="3">
    <source>
        <dbReference type="ARBA" id="ARBA00022980"/>
    </source>
</evidence>
<dbReference type="FunFam" id="3.30.1390.20:FF:000001">
    <property type="entry name" value="50S ribosomal protein L30"/>
    <property type="match status" value="1"/>
</dbReference>
<dbReference type="Pfam" id="PF00327">
    <property type="entry name" value="Ribosomal_L30"/>
    <property type="match status" value="1"/>
</dbReference>
<evidence type="ECO:0000259" key="7">
    <source>
        <dbReference type="Pfam" id="PF00327"/>
    </source>
</evidence>
<dbReference type="SUPFAM" id="SSF55129">
    <property type="entry name" value="Ribosomal protein L30p/L7e"/>
    <property type="match status" value="1"/>
</dbReference>
<dbReference type="RefSeq" id="WP_119057788.1">
    <property type="nucleotide sequence ID" value="NZ_UNSC01000003.1"/>
</dbReference>
<dbReference type="InterPro" id="IPR016082">
    <property type="entry name" value="Ribosomal_uL30_ferredoxin-like"/>
</dbReference>
<gene>
    <name evidence="5 8" type="primary">rpmD</name>
    <name evidence="8" type="ORF">SAMEA104719789_00868</name>
</gene>
<organism evidence="8 9">
    <name type="scientific">Candidatus Ornithobacterium hominis</name>
    <dbReference type="NCBI Taxonomy" id="2497989"/>
    <lineage>
        <taxon>Bacteria</taxon>
        <taxon>Pseudomonadati</taxon>
        <taxon>Bacteroidota</taxon>
        <taxon>Flavobacteriia</taxon>
        <taxon>Flavobacteriales</taxon>
        <taxon>Weeksellaceae</taxon>
        <taxon>Ornithobacterium</taxon>
    </lineage>
</organism>
<dbReference type="InterPro" id="IPR005996">
    <property type="entry name" value="Ribosomal_uL30_bac-type"/>
</dbReference>
<evidence type="ECO:0000256" key="2">
    <source>
        <dbReference type="ARBA" id="ARBA00011838"/>
    </source>
</evidence>
<name>A0A383U082_9FLAO</name>
<evidence type="ECO:0000313" key="8">
    <source>
        <dbReference type="EMBL" id="SZD72423.1"/>
    </source>
</evidence>
<dbReference type="HAMAP" id="MF_01371_B">
    <property type="entry name" value="Ribosomal_uL30_B"/>
    <property type="match status" value="1"/>
</dbReference>
<dbReference type="PANTHER" id="PTHR15892">
    <property type="entry name" value="MITOCHONDRIAL RIBOSOMAL PROTEIN L30"/>
    <property type="match status" value="1"/>
</dbReference>
<reference evidence="8 9" key="1">
    <citation type="submission" date="2018-09" db="EMBL/GenBank/DDBJ databases">
        <authorList>
            <consortium name="Pathogen Informatics"/>
        </authorList>
    </citation>
    <scope>NUCLEOTIDE SEQUENCE [LARGE SCALE GENOMIC DNA]</scope>
    <source>
        <strain evidence="8 9">OH-22767</strain>
    </source>
</reference>
<dbReference type="GO" id="GO:0022625">
    <property type="term" value="C:cytosolic large ribosomal subunit"/>
    <property type="evidence" value="ECO:0007669"/>
    <property type="project" value="TreeGrafter"/>
</dbReference>
<dbReference type="InterPro" id="IPR018038">
    <property type="entry name" value="Ribosomal_uL30_CS"/>
</dbReference>
<evidence type="ECO:0000256" key="6">
    <source>
        <dbReference type="RuleBase" id="RU003734"/>
    </source>
</evidence>
<keyword evidence="9" id="KW-1185">Reference proteome</keyword>
<comment type="subunit">
    <text evidence="2 5">Part of the 50S ribosomal subunit.</text>
</comment>
<keyword evidence="3 5" id="KW-0689">Ribosomal protein</keyword>
<proteinExistence type="inferred from homology"/>
<sequence length="60" mass="6996">MAKIRIKQIKSSIKRPKNQKLVLESLGLKKINHEIEHENTPVIRGMINKVKHLIEISEEN</sequence>
<evidence type="ECO:0000256" key="4">
    <source>
        <dbReference type="ARBA" id="ARBA00023274"/>
    </source>
</evidence>